<name>Q6MH36_BDEBA</name>
<evidence type="ECO:0000313" key="2">
    <source>
        <dbReference type="EMBL" id="CAE81091.1"/>
    </source>
</evidence>
<organism evidence="2 3">
    <name type="scientific">Bdellovibrio bacteriovorus (strain ATCC 15356 / DSM 50701 / NCIMB 9529 / HD100)</name>
    <dbReference type="NCBI Taxonomy" id="264462"/>
    <lineage>
        <taxon>Bacteria</taxon>
        <taxon>Pseudomonadati</taxon>
        <taxon>Bdellovibrionota</taxon>
        <taxon>Bdellovibrionia</taxon>
        <taxon>Bdellovibrionales</taxon>
        <taxon>Pseudobdellovibrionaceae</taxon>
        <taxon>Bdellovibrio</taxon>
    </lineage>
</organism>
<evidence type="ECO:0008006" key="4">
    <source>
        <dbReference type="Google" id="ProtNLM"/>
    </source>
</evidence>
<feature type="compositionally biased region" description="Polar residues" evidence="1">
    <location>
        <begin position="38"/>
        <end position="59"/>
    </location>
</feature>
<sequence length="260" mass="28801">MRKRNEGDQMKIKNHAIAMIVALGLPLIGCQGGSEDFQNYSSTSSEQNDSQNITDPTDTTAEDSHDIADHIHNDISEAISEDIQALGCVKASTSQKKQVNLGLSKKEEFLQKCSKETNGSSWCDELVRPNPRSSNTFKCTYGSSQAHNLIHPVEGTWKYPIEGVRILQDLSAKGIKISQIYNWWRPEPYNKNVGGAAGRHPYGTSIDVRFSSNSEADRAFRELCKMRKAKRLRAIGHYGSASLHIGVGDRTANTWGKSCN</sequence>
<proteinExistence type="predicted"/>
<accession>Q6MH36</accession>
<keyword evidence="3" id="KW-1185">Reference proteome</keyword>
<dbReference type="Gene3D" id="3.30.1380.10">
    <property type="match status" value="1"/>
</dbReference>
<dbReference type="HOGENOM" id="CLU_1068173_0_0_7"/>
<dbReference type="Proteomes" id="UP000008080">
    <property type="component" value="Chromosome"/>
</dbReference>
<dbReference type="EMBL" id="BX842656">
    <property type="protein sequence ID" value="CAE81091.1"/>
    <property type="molecule type" value="Genomic_DNA"/>
</dbReference>
<evidence type="ECO:0000256" key="1">
    <source>
        <dbReference type="SAM" id="MobiDB-lite"/>
    </source>
</evidence>
<feature type="region of interest" description="Disordered" evidence="1">
    <location>
        <begin position="38"/>
        <end position="63"/>
    </location>
</feature>
<dbReference type="STRING" id="264462.Bd3726"/>
<gene>
    <name evidence="2" type="ordered locus">Bd3726</name>
</gene>
<dbReference type="KEGG" id="bba:Bd3726"/>
<protein>
    <recommendedName>
        <fullName evidence="4">Peptidase M15A C-terminal domain-containing protein</fullName>
    </recommendedName>
</protein>
<dbReference type="InterPro" id="IPR009045">
    <property type="entry name" value="Zn_M74/Hedgehog-like"/>
</dbReference>
<evidence type="ECO:0000313" key="3">
    <source>
        <dbReference type="Proteomes" id="UP000008080"/>
    </source>
</evidence>
<reference evidence="2 3" key="1">
    <citation type="journal article" date="2004" name="Science">
        <title>A predator unmasked: life cycle of Bdellovibrio bacteriovorus from a genomic perspective.</title>
        <authorList>
            <person name="Rendulic S."/>
            <person name="Jagtap P."/>
            <person name="Rosinus A."/>
            <person name="Eppinger M."/>
            <person name="Baar C."/>
            <person name="Lanz C."/>
            <person name="Keller H."/>
            <person name="Lambert C."/>
            <person name="Evans K.J."/>
            <person name="Goesmann A."/>
            <person name="Meyer F."/>
            <person name="Sockett R.E."/>
            <person name="Schuster S.C."/>
        </authorList>
    </citation>
    <scope>NUCLEOTIDE SEQUENCE [LARGE SCALE GENOMIC DNA]</scope>
    <source>
        <strain evidence="3">ATCC 15356 / DSM 50701 / NCIMB 9529 / HD100</strain>
    </source>
</reference>
<dbReference type="AlphaFoldDB" id="Q6MH36"/>